<keyword evidence="2" id="KW-1185">Reference proteome</keyword>
<name>B4R0W8_DROSI</name>
<dbReference type="AlphaFoldDB" id="B4R0W8"/>
<sequence>LYLSLKSERRDDFEGQLNYTNERIMKFLNASRLQSIANDSLNDLLQLHELDVDDRIQRQSQCIFFIKPNIGEHLIHYLKVISRIQH</sequence>
<gene>
    <name evidence="1" type="primary">Dsim\GD21487</name>
    <name evidence="1" type="ORF">Dsim_GD21487</name>
</gene>
<proteinExistence type="predicted"/>
<reference evidence="1 2" key="1">
    <citation type="journal article" date="2007" name="Nature">
        <title>Evolution of genes and genomes on the Drosophila phylogeny.</title>
        <authorList>
            <consortium name="Drosophila 12 Genomes Consortium"/>
            <person name="Clark A.G."/>
            <person name="Eisen M.B."/>
            <person name="Smith D.R."/>
            <person name="Bergman C.M."/>
            <person name="Oliver B."/>
            <person name="Markow T.A."/>
            <person name="Kaufman T.C."/>
            <person name="Kellis M."/>
            <person name="Gelbart W."/>
            <person name="Iyer V.N."/>
            <person name="Pollard D.A."/>
            <person name="Sackton T.B."/>
            <person name="Larracuente A.M."/>
            <person name="Singh N.D."/>
            <person name="Abad J.P."/>
            <person name="Abt D.N."/>
            <person name="Adryan B."/>
            <person name="Aguade M."/>
            <person name="Akashi H."/>
            <person name="Anderson W.W."/>
            <person name="Aquadro C.F."/>
            <person name="Ardell D.H."/>
            <person name="Arguello R."/>
            <person name="Artieri C.G."/>
            <person name="Barbash D.A."/>
            <person name="Barker D."/>
            <person name="Barsanti P."/>
            <person name="Batterham P."/>
            <person name="Batzoglou S."/>
            <person name="Begun D."/>
            <person name="Bhutkar A."/>
            <person name="Blanco E."/>
            <person name="Bosak S.A."/>
            <person name="Bradley R.K."/>
            <person name="Brand A.D."/>
            <person name="Brent M.R."/>
            <person name="Brooks A.N."/>
            <person name="Brown R.H."/>
            <person name="Butlin R.K."/>
            <person name="Caggese C."/>
            <person name="Calvi B.R."/>
            <person name="Bernardo de Carvalho A."/>
            <person name="Caspi A."/>
            <person name="Castrezana S."/>
            <person name="Celniker S.E."/>
            <person name="Chang J.L."/>
            <person name="Chapple C."/>
            <person name="Chatterji S."/>
            <person name="Chinwalla A."/>
            <person name="Civetta A."/>
            <person name="Clifton S.W."/>
            <person name="Comeron J.M."/>
            <person name="Costello J.C."/>
            <person name="Coyne J.A."/>
            <person name="Daub J."/>
            <person name="David R.G."/>
            <person name="Delcher A.L."/>
            <person name="Delehaunty K."/>
            <person name="Do C.B."/>
            <person name="Ebling H."/>
            <person name="Edwards K."/>
            <person name="Eickbush T."/>
            <person name="Evans J.D."/>
            <person name="Filipski A."/>
            <person name="Findeiss S."/>
            <person name="Freyhult E."/>
            <person name="Fulton L."/>
            <person name="Fulton R."/>
            <person name="Garcia A.C."/>
            <person name="Gardiner A."/>
            <person name="Garfield D.A."/>
            <person name="Garvin B.E."/>
            <person name="Gibson G."/>
            <person name="Gilbert D."/>
            <person name="Gnerre S."/>
            <person name="Godfrey J."/>
            <person name="Good R."/>
            <person name="Gotea V."/>
            <person name="Gravely B."/>
            <person name="Greenberg A.J."/>
            <person name="Griffiths-Jones S."/>
            <person name="Gross S."/>
            <person name="Guigo R."/>
            <person name="Gustafson E.A."/>
            <person name="Haerty W."/>
            <person name="Hahn M.W."/>
            <person name="Halligan D.L."/>
            <person name="Halpern A.L."/>
            <person name="Halter G.M."/>
            <person name="Han M.V."/>
            <person name="Heger A."/>
            <person name="Hillier L."/>
            <person name="Hinrichs A.S."/>
            <person name="Holmes I."/>
            <person name="Hoskins R.A."/>
            <person name="Hubisz M.J."/>
            <person name="Hultmark D."/>
            <person name="Huntley M.A."/>
            <person name="Jaffe D.B."/>
            <person name="Jagadeeshan S."/>
            <person name="Jeck W.R."/>
            <person name="Johnson J."/>
            <person name="Jones C.D."/>
            <person name="Jordan W.C."/>
            <person name="Karpen G.H."/>
            <person name="Kataoka E."/>
            <person name="Keightley P.D."/>
            <person name="Kheradpour P."/>
            <person name="Kirkness E.F."/>
            <person name="Koerich L.B."/>
            <person name="Kristiansen K."/>
            <person name="Kudrna D."/>
            <person name="Kulathinal R.J."/>
            <person name="Kumar S."/>
            <person name="Kwok R."/>
            <person name="Lander E."/>
            <person name="Langley C.H."/>
            <person name="Lapoint R."/>
            <person name="Lazzaro B.P."/>
            <person name="Lee S.J."/>
            <person name="Levesque L."/>
            <person name="Li R."/>
            <person name="Lin C.F."/>
            <person name="Lin M.F."/>
            <person name="Lindblad-Toh K."/>
            <person name="Llopart A."/>
            <person name="Long M."/>
            <person name="Low L."/>
            <person name="Lozovsky E."/>
            <person name="Lu J."/>
            <person name="Luo M."/>
            <person name="Machado C.A."/>
            <person name="Makalowski W."/>
            <person name="Marzo M."/>
            <person name="Matsuda M."/>
            <person name="Matzkin L."/>
            <person name="McAllister B."/>
            <person name="McBride C.S."/>
            <person name="McKernan B."/>
            <person name="McKernan K."/>
            <person name="Mendez-Lago M."/>
            <person name="Minx P."/>
            <person name="Mollenhauer M.U."/>
            <person name="Montooth K."/>
            <person name="Mount S.M."/>
            <person name="Mu X."/>
            <person name="Myers E."/>
            <person name="Negre B."/>
            <person name="Newfeld S."/>
            <person name="Nielsen R."/>
            <person name="Noor M.A."/>
            <person name="O'Grady P."/>
            <person name="Pachter L."/>
            <person name="Papaceit M."/>
            <person name="Parisi M.J."/>
            <person name="Parisi M."/>
            <person name="Parts L."/>
            <person name="Pedersen J.S."/>
            <person name="Pesole G."/>
            <person name="Phillippy A.M."/>
            <person name="Ponting C.P."/>
            <person name="Pop M."/>
            <person name="Porcelli D."/>
            <person name="Powell J.R."/>
            <person name="Prohaska S."/>
            <person name="Pruitt K."/>
            <person name="Puig M."/>
            <person name="Quesneville H."/>
            <person name="Ram K.R."/>
            <person name="Rand D."/>
            <person name="Rasmussen M.D."/>
            <person name="Reed L.K."/>
            <person name="Reenan R."/>
            <person name="Reily A."/>
            <person name="Remington K.A."/>
            <person name="Rieger T.T."/>
            <person name="Ritchie M.G."/>
            <person name="Robin C."/>
            <person name="Rogers Y.H."/>
            <person name="Rohde C."/>
            <person name="Rozas J."/>
            <person name="Rubenfield M.J."/>
            <person name="Ruiz A."/>
            <person name="Russo S."/>
            <person name="Salzberg S.L."/>
            <person name="Sanchez-Gracia A."/>
            <person name="Saranga D.J."/>
            <person name="Sato H."/>
            <person name="Schaeffer S.W."/>
            <person name="Schatz M.C."/>
            <person name="Schlenke T."/>
            <person name="Schwartz R."/>
            <person name="Segarra C."/>
            <person name="Singh R.S."/>
            <person name="Sirot L."/>
            <person name="Sirota M."/>
            <person name="Sisneros N.B."/>
            <person name="Smith C.D."/>
            <person name="Smith T.F."/>
            <person name="Spieth J."/>
            <person name="Stage D.E."/>
            <person name="Stark A."/>
            <person name="Stephan W."/>
            <person name="Strausberg R.L."/>
            <person name="Strempel S."/>
            <person name="Sturgill D."/>
            <person name="Sutton G."/>
            <person name="Sutton G.G."/>
            <person name="Tao W."/>
            <person name="Teichmann S."/>
            <person name="Tobari Y.N."/>
            <person name="Tomimura Y."/>
            <person name="Tsolas J.M."/>
            <person name="Valente V.L."/>
            <person name="Venter E."/>
            <person name="Venter J.C."/>
            <person name="Vicario S."/>
            <person name="Vieira F.G."/>
            <person name="Vilella A.J."/>
            <person name="Villasante A."/>
            <person name="Walenz B."/>
            <person name="Wang J."/>
            <person name="Wasserman M."/>
            <person name="Watts T."/>
            <person name="Wilson D."/>
            <person name="Wilson R.K."/>
            <person name="Wing R.A."/>
            <person name="Wolfner M.F."/>
            <person name="Wong A."/>
            <person name="Wong G.K."/>
            <person name="Wu C.I."/>
            <person name="Wu G."/>
            <person name="Yamamoto D."/>
            <person name="Yang H.P."/>
            <person name="Yang S.P."/>
            <person name="Yorke J.A."/>
            <person name="Yoshida K."/>
            <person name="Zdobnov E."/>
            <person name="Zhang P."/>
            <person name="Zhang Y."/>
            <person name="Zimin A.V."/>
            <person name="Baldwin J."/>
            <person name="Abdouelleil A."/>
            <person name="Abdulkadir J."/>
            <person name="Abebe A."/>
            <person name="Abera B."/>
            <person name="Abreu J."/>
            <person name="Acer S.C."/>
            <person name="Aftuck L."/>
            <person name="Alexander A."/>
            <person name="An P."/>
            <person name="Anderson E."/>
            <person name="Anderson S."/>
            <person name="Arachi H."/>
            <person name="Azer M."/>
            <person name="Bachantsang P."/>
            <person name="Barry A."/>
            <person name="Bayul T."/>
            <person name="Berlin A."/>
            <person name="Bessette D."/>
            <person name="Bloom T."/>
            <person name="Blye J."/>
            <person name="Boguslavskiy L."/>
            <person name="Bonnet C."/>
            <person name="Boukhgalter B."/>
            <person name="Bourzgui I."/>
            <person name="Brown A."/>
            <person name="Cahill P."/>
            <person name="Channer S."/>
            <person name="Cheshatsang Y."/>
            <person name="Chuda L."/>
            <person name="Citroen M."/>
            <person name="Collymore A."/>
            <person name="Cooke P."/>
            <person name="Costello M."/>
            <person name="D'Aco K."/>
            <person name="Daza R."/>
            <person name="De Haan G."/>
            <person name="DeGray S."/>
            <person name="DeMaso C."/>
            <person name="Dhargay N."/>
            <person name="Dooley K."/>
            <person name="Dooley E."/>
            <person name="Doricent M."/>
            <person name="Dorje P."/>
            <person name="Dorjee K."/>
            <person name="Dupes A."/>
            <person name="Elong R."/>
            <person name="Falk J."/>
            <person name="Farina A."/>
            <person name="Faro S."/>
            <person name="Ferguson D."/>
            <person name="Fisher S."/>
            <person name="Foley C.D."/>
            <person name="Franke A."/>
            <person name="Friedrich D."/>
            <person name="Gadbois L."/>
            <person name="Gearin G."/>
            <person name="Gearin C.R."/>
            <person name="Giannoukos G."/>
            <person name="Goode T."/>
            <person name="Graham J."/>
            <person name="Grandbois E."/>
            <person name="Grewal S."/>
            <person name="Gyaltsen K."/>
            <person name="Hafez N."/>
            <person name="Hagos B."/>
            <person name="Hall J."/>
            <person name="Henson C."/>
            <person name="Hollinger A."/>
            <person name="Honan T."/>
            <person name="Huard M.D."/>
            <person name="Hughes L."/>
            <person name="Hurhula B."/>
            <person name="Husby M.E."/>
            <person name="Kamat A."/>
            <person name="Kanga B."/>
            <person name="Kashin S."/>
            <person name="Khazanovich D."/>
            <person name="Kisner P."/>
            <person name="Lance K."/>
            <person name="Lara M."/>
            <person name="Lee W."/>
            <person name="Lennon N."/>
            <person name="Letendre F."/>
            <person name="LeVine R."/>
            <person name="Lipovsky A."/>
            <person name="Liu X."/>
            <person name="Liu J."/>
            <person name="Liu S."/>
            <person name="Lokyitsang T."/>
            <person name="Lokyitsang Y."/>
            <person name="Lubonja R."/>
            <person name="Lui A."/>
            <person name="MacDonald P."/>
            <person name="Magnisalis V."/>
            <person name="Maru K."/>
            <person name="Matthews C."/>
            <person name="McCusker W."/>
            <person name="McDonough S."/>
            <person name="Mehta T."/>
            <person name="Meldrim J."/>
            <person name="Meneus L."/>
            <person name="Mihai O."/>
            <person name="Mihalev A."/>
            <person name="Mihova T."/>
            <person name="Mittelman R."/>
            <person name="Mlenga V."/>
            <person name="Montmayeur A."/>
            <person name="Mulrain L."/>
            <person name="Navidi A."/>
            <person name="Naylor J."/>
            <person name="Negash T."/>
            <person name="Nguyen T."/>
            <person name="Nguyen N."/>
            <person name="Nicol R."/>
            <person name="Norbu C."/>
            <person name="Norbu N."/>
            <person name="Novod N."/>
            <person name="O'Neill B."/>
            <person name="Osman S."/>
            <person name="Markiewicz E."/>
            <person name="Oyono O.L."/>
            <person name="Patti C."/>
            <person name="Phunkhang P."/>
            <person name="Pierre F."/>
            <person name="Priest M."/>
            <person name="Raghuraman S."/>
            <person name="Rege F."/>
            <person name="Reyes R."/>
            <person name="Rise C."/>
            <person name="Rogov P."/>
            <person name="Ross K."/>
            <person name="Ryan E."/>
            <person name="Settipalli S."/>
            <person name="Shea T."/>
            <person name="Sherpa N."/>
            <person name="Shi L."/>
            <person name="Shih D."/>
            <person name="Sparrow T."/>
            <person name="Spaulding J."/>
            <person name="Stalker J."/>
            <person name="Stange-Thomann N."/>
            <person name="Stavropoulos S."/>
            <person name="Stone C."/>
            <person name="Strader C."/>
            <person name="Tesfaye S."/>
            <person name="Thomson T."/>
            <person name="Thoulutsang Y."/>
            <person name="Thoulutsang D."/>
            <person name="Topham K."/>
            <person name="Topping I."/>
            <person name="Tsamla T."/>
            <person name="Vassiliev H."/>
            <person name="Vo A."/>
            <person name="Wangchuk T."/>
            <person name="Wangdi T."/>
            <person name="Weiand M."/>
            <person name="Wilkinson J."/>
            <person name="Wilson A."/>
            <person name="Yadav S."/>
            <person name="Young G."/>
            <person name="Yu Q."/>
            <person name="Zembek L."/>
            <person name="Zhong D."/>
            <person name="Zimmer A."/>
            <person name="Zwirko Z."/>
            <person name="Jaffe D.B."/>
            <person name="Alvarez P."/>
            <person name="Brockman W."/>
            <person name="Butler J."/>
            <person name="Chin C."/>
            <person name="Gnerre S."/>
            <person name="Grabherr M."/>
            <person name="Kleber M."/>
            <person name="Mauceli E."/>
            <person name="MacCallum I."/>
        </authorList>
    </citation>
    <scope>NUCLEOTIDE SEQUENCE [LARGE SCALE GENOMIC DNA]</scope>
    <source>
        <strain evidence="2">white501</strain>
    </source>
</reference>
<organism evidence="1 2">
    <name type="scientific">Drosophila simulans</name>
    <name type="common">Fruit fly</name>
    <dbReference type="NCBI Taxonomy" id="7240"/>
    <lineage>
        <taxon>Eukaryota</taxon>
        <taxon>Metazoa</taxon>
        <taxon>Ecdysozoa</taxon>
        <taxon>Arthropoda</taxon>
        <taxon>Hexapoda</taxon>
        <taxon>Insecta</taxon>
        <taxon>Pterygota</taxon>
        <taxon>Neoptera</taxon>
        <taxon>Endopterygota</taxon>
        <taxon>Diptera</taxon>
        <taxon>Brachycera</taxon>
        <taxon>Muscomorpha</taxon>
        <taxon>Ephydroidea</taxon>
        <taxon>Drosophilidae</taxon>
        <taxon>Drosophila</taxon>
        <taxon>Sophophora</taxon>
    </lineage>
</organism>
<accession>B4R0W8</accession>
<dbReference type="OrthoDB" id="445152at2759"/>
<dbReference type="EMBL" id="CM000364">
    <property type="protein sequence ID" value="EDX14939.1"/>
    <property type="molecule type" value="Genomic_DNA"/>
</dbReference>
<protein>
    <submittedName>
        <fullName evidence="1">GD21487</fullName>
    </submittedName>
</protein>
<feature type="non-terminal residue" evidence="1">
    <location>
        <position position="1"/>
    </location>
</feature>
<dbReference type="Proteomes" id="UP000000304">
    <property type="component" value="Chromosome 3R"/>
</dbReference>
<dbReference type="Bgee" id="FBgn0192920">
    <property type="expression patterns" value="Expressed in male reproductive system and 3 other cell types or tissues"/>
</dbReference>
<evidence type="ECO:0000313" key="1">
    <source>
        <dbReference type="EMBL" id="EDX14939.1"/>
    </source>
</evidence>
<evidence type="ECO:0000313" key="2">
    <source>
        <dbReference type="Proteomes" id="UP000000304"/>
    </source>
</evidence>
<dbReference type="HOGENOM" id="CLU_2500339_0_0_1"/>